<dbReference type="AlphaFoldDB" id="A0AAV9JIY0"/>
<reference evidence="2 3" key="1">
    <citation type="submission" date="2021-11" db="EMBL/GenBank/DDBJ databases">
        <title>Black yeast isolated from Biological Soil Crust.</title>
        <authorList>
            <person name="Kurbessoian T."/>
        </authorList>
    </citation>
    <scope>NUCLEOTIDE SEQUENCE [LARGE SCALE GENOMIC DNA]</scope>
    <source>
        <strain evidence="2 3">CCFEE 5522</strain>
    </source>
</reference>
<feature type="compositionally biased region" description="Polar residues" evidence="1">
    <location>
        <begin position="114"/>
        <end position="135"/>
    </location>
</feature>
<comment type="caution">
    <text evidence="2">The sequence shown here is derived from an EMBL/GenBank/DDBJ whole genome shotgun (WGS) entry which is preliminary data.</text>
</comment>
<dbReference type="EMBL" id="JAVFHQ010000022">
    <property type="protein sequence ID" value="KAK4544932.1"/>
    <property type="molecule type" value="Genomic_DNA"/>
</dbReference>
<evidence type="ECO:0000313" key="2">
    <source>
        <dbReference type="EMBL" id="KAK4544932.1"/>
    </source>
</evidence>
<accession>A0AAV9JIY0</accession>
<feature type="region of interest" description="Disordered" evidence="1">
    <location>
        <begin position="1"/>
        <end position="20"/>
    </location>
</feature>
<proteinExistence type="predicted"/>
<organism evidence="2 3">
    <name type="scientific">Oleoguttula mirabilis</name>
    <dbReference type="NCBI Taxonomy" id="1507867"/>
    <lineage>
        <taxon>Eukaryota</taxon>
        <taxon>Fungi</taxon>
        <taxon>Dikarya</taxon>
        <taxon>Ascomycota</taxon>
        <taxon>Pezizomycotina</taxon>
        <taxon>Dothideomycetes</taxon>
        <taxon>Dothideomycetidae</taxon>
        <taxon>Mycosphaerellales</taxon>
        <taxon>Teratosphaeriaceae</taxon>
        <taxon>Oleoguttula</taxon>
    </lineage>
</organism>
<dbReference type="Proteomes" id="UP001324427">
    <property type="component" value="Unassembled WGS sequence"/>
</dbReference>
<keyword evidence="3" id="KW-1185">Reference proteome</keyword>
<feature type="compositionally biased region" description="Polar residues" evidence="1">
    <location>
        <begin position="7"/>
        <end position="17"/>
    </location>
</feature>
<name>A0AAV9JIY0_9PEZI</name>
<protein>
    <submittedName>
        <fullName evidence="2">Uncharacterized protein</fullName>
    </submittedName>
</protein>
<evidence type="ECO:0000313" key="3">
    <source>
        <dbReference type="Proteomes" id="UP001324427"/>
    </source>
</evidence>
<feature type="region of interest" description="Disordered" evidence="1">
    <location>
        <begin position="110"/>
        <end position="135"/>
    </location>
</feature>
<evidence type="ECO:0000256" key="1">
    <source>
        <dbReference type="SAM" id="MobiDB-lite"/>
    </source>
</evidence>
<sequence length="203" mass="21744">MPCKTVLHTTPVSSASLHPNEDESPDHLMCTQQLIWCSCGHGEFLPIEKCSRATTVGYCWTVIWGDHNVVIPSRCSYCKAGLNAKGPLGSAWPVGELATSAGRSFQVNAKAESSRSAGTKTTSGELTTPLRKTTSATEEVAKVEGSCFDPELDGGQPVEPYVDGSPQFLPGTELPTPPFELDDVLGTDFGAGFDLSQEMWQYA</sequence>
<gene>
    <name evidence="2" type="ORF">LTR36_003837</name>
</gene>